<dbReference type="SMART" id="SM00382">
    <property type="entry name" value="AAA"/>
    <property type="match status" value="1"/>
</dbReference>
<dbReference type="InterPro" id="IPR000897">
    <property type="entry name" value="SRP54_GTPase_dom"/>
</dbReference>
<dbReference type="Pfam" id="PF02978">
    <property type="entry name" value="SRP_SPB"/>
    <property type="match status" value="1"/>
</dbReference>
<evidence type="ECO:0000256" key="5">
    <source>
        <dbReference type="ARBA" id="ARBA00022884"/>
    </source>
</evidence>
<evidence type="ECO:0000313" key="14">
    <source>
        <dbReference type="EMBL" id="HHK67625.1"/>
    </source>
</evidence>
<dbReference type="SUPFAM" id="SSF52540">
    <property type="entry name" value="P-loop containing nucleoside triphosphate hydrolases"/>
    <property type="match status" value="1"/>
</dbReference>
<dbReference type="Pfam" id="PF02881">
    <property type="entry name" value="SRP54_N"/>
    <property type="match status" value="1"/>
</dbReference>
<keyword evidence="5 10" id="KW-0694">RNA-binding</keyword>
<evidence type="ECO:0000256" key="6">
    <source>
        <dbReference type="ARBA" id="ARBA00023134"/>
    </source>
</evidence>
<evidence type="ECO:0000256" key="9">
    <source>
        <dbReference type="ARBA" id="ARBA00064051"/>
    </source>
</evidence>
<keyword evidence="2 10" id="KW-0963">Cytoplasm</keyword>
<dbReference type="InterPro" id="IPR036891">
    <property type="entry name" value="Signal_recog_part_SRP54_M_sf"/>
</dbReference>
<comment type="domain">
    <text evidence="10">Composed of three domains: the N-terminal N domain, which is responsible for interactions with the ribosome, the central G domain, which binds GTP, and the C-terminal M domain, which binds the RNA and the signal sequence of the RNC.</text>
</comment>
<dbReference type="InterPro" id="IPR022941">
    <property type="entry name" value="SRP54"/>
</dbReference>
<comment type="subunit">
    <text evidence="9 10">Part of the signal recognition particle protein translocation system, which is composed of SRP and FtsY. Archaeal SRP consists of a 7S RNA molecule of 300 nucleotides and two protein subunits: SRP54 and SRP19.</text>
</comment>
<comment type="caution">
    <text evidence="14">The sequence shown here is derived from an EMBL/GenBank/DDBJ whole genome shotgun (WGS) entry which is preliminary data.</text>
</comment>
<dbReference type="InterPro" id="IPR003593">
    <property type="entry name" value="AAA+_ATPase"/>
</dbReference>
<feature type="domain" description="AAA+ ATPase" evidence="11">
    <location>
        <begin position="101"/>
        <end position="278"/>
    </location>
</feature>
<dbReference type="PANTHER" id="PTHR11564">
    <property type="entry name" value="SIGNAL RECOGNITION PARTICLE 54K PROTEIN SRP54"/>
    <property type="match status" value="1"/>
</dbReference>
<feature type="binding site" evidence="10">
    <location>
        <begin position="191"/>
        <end position="195"/>
    </location>
    <ligand>
        <name>GTP</name>
        <dbReference type="ChEBI" id="CHEBI:37565"/>
    </ligand>
</feature>
<dbReference type="SMART" id="SM00963">
    <property type="entry name" value="SRP54_N"/>
    <property type="match status" value="1"/>
</dbReference>
<dbReference type="Gene3D" id="1.20.120.140">
    <property type="entry name" value="Signal recognition particle SRP54, nucleotide-binding domain"/>
    <property type="match status" value="1"/>
</dbReference>
<keyword evidence="8 10" id="KW-0687">Ribonucleoprotein</keyword>
<dbReference type="FunFam" id="3.40.50.300:FF:000022">
    <property type="entry name" value="Signal recognition particle 54 kDa subunit"/>
    <property type="match status" value="1"/>
</dbReference>
<evidence type="ECO:0000256" key="10">
    <source>
        <dbReference type="HAMAP-Rule" id="MF_00306"/>
    </source>
</evidence>
<dbReference type="GO" id="GO:0008312">
    <property type="term" value="F:7S RNA binding"/>
    <property type="evidence" value="ECO:0007669"/>
    <property type="project" value="UniProtKB-UniRule"/>
</dbReference>
<proteinExistence type="inferred from homology"/>
<dbReference type="SUPFAM" id="SSF47364">
    <property type="entry name" value="Domain of the SRP/SRP receptor G-proteins"/>
    <property type="match status" value="1"/>
</dbReference>
<dbReference type="EMBL" id="DRWN01000009">
    <property type="protein sequence ID" value="HHK67625.1"/>
    <property type="molecule type" value="Genomic_DNA"/>
</dbReference>
<evidence type="ECO:0000256" key="1">
    <source>
        <dbReference type="ARBA" id="ARBA00005450"/>
    </source>
</evidence>
<evidence type="ECO:0000256" key="4">
    <source>
        <dbReference type="ARBA" id="ARBA00022801"/>
    </source>
</evidence>
<dbReference type="EC" id="3.6.5.4" evidence="10"/>
<evidence type="ECO:0000259" key="11">
    <source>
        <dbReference type="SMART" id="SM00382"/>
    </source>
</evidence>
<evidence type="ECO:0000256" key="3">
    <source>
        <dbReference type="ARBA" id="ARBA00022741"/>
    </source>
</evidence>
<protein>
    <recommendedName>
        <fullName evidence="10">Signal recognition particle 54 kDa protein</fullName>
        <shortName evidence="10">SRP54</shortName>
        <ecNumber evidence="10">3.6.5.4</ecNumber>
    </recommendedName>
</protein>
<dbReference type="GO" id="GO:0003924">
    <property type="term" value="F:GTPase activity"/>
    <property type="evidence" value="ECO:0007669"/>
    <property type="project" value="UniProtKB-UniRule"/>
</dbReference>
<reference evidence="14" key="1">
    <citation type="journal article" date="2020" name="mSystems">
        <title>Genome- and Community-Level Interaction Insights into Carbon Utilization and Element Cycling Functions of Hydrothermarchaeota in Hydrothermal Sediment.</title>
        <authorList>
            <person name="Zhou Z."/>
            <person name="Liu Y."/>
            <person name="Xu W."/>
            <person name="Pan J."/>
            <person name="Luo Z.H."/>
            <person name="Li M."/>
        </authorList>
    </citation>
    <scope>NUCLEOTIDE SEQUENCE [LARGE SCALE GENOMIC DNA]</scope>
    <source>
        <strain evidence="14">SpSt-1056</strain>
    </source>
</reference>
<dbReference type="SMART" id="SM00962">
    <property type="entry name" value="SRP54"/>
    <property type="match status" value="1"/>
</dbReference>
<dbReference type="AlphaFoldDB" id="A0A7C5L6B2"/>
<dbReference type="GO" id="GO:0048500">
    <property type="term" value="C:signal recognition particle"/>
    <property type="evidence" value="ECO:0007669"/>
    <property type="project" value="UniProtKB-UniRule"/>
</dbReference>
<organism evidence="14">
    <name type="scientific">Caldiarchaeum subterraneum</name>
    <dbReference type="NCBI Taxonomy" id="311458"/>
    <lineage>
        <taxon>Archaea</taxon>
        <taxon>Nitrososphaerota</taxon>
        <taxon>Candidatus Caldarchaeales</taxon>
        <taxon>Candidatus Caldarchaeaceae</taxon>
        <taxon>Candidatus Caldarchaeum</taxon>
    </lineage>
</organism>
<feature type="binding site" evidence="10">
    <location>
        <begin position="249"/>
        <end position="252"/>
    </location>
    <ligand>
        <name>GTP</name>
        <dbReference type="ChEBI" id="CHEBI:37565"/>
    </ligand>
</feature>
<comment type="function">
    <text evidence="10">Involved in targeting and insertion of nascent membrane proteins into the cytoplasmic membrane. Binds to the hydrophobic signal sequence of the ribosome-nascent chain (RNC) as it emerges from the ribosomes. The SRP-RNC complex is then targeted to the cytoplasmic membrane where it interacts with the SRP receptor FtsY.</text>
</comment>
<evidence type="ECO:0000259" key="12">
    <source>
        <dbReference type="SMART" id="SM00962"/>
    </source>
</evidence>
<feature type="domain" description="SRP54-type proteins GTP-binding" evidence="12">
    <location>
        <begin position="102"/>
        <end position="297"/>
    </location>
</feature>
<dbReference type="InterPro" id="IPR027417">
    <property type="entry name" value="P-loop_NTPase"/>
</dbReference>
<evidence type="ECO:0000259" key="13">
    <source>
        <dbReference type="SMART" id="SM00963"/>
    </source>
</evidence>
<evidence type="ECO:0000256" key="7">
    <source>
        <dbReference type="ARBA" id="ARBA00023135"/>
    </source>
</evidence>
<dbReference type="PANTHER" id="PTHR11564:SF5">
    <property type="entry name" value="SIGNAL RECOGNITION PARTICLE SUBUNIT SRP54"/>
    <property type="match status" value="1"/>
</dbReference>
<evidence type="ECO:0000256" key="8">
    <source>
        <dbReference type="ARBA" id="ARBA00023274"/>
    </source>
</evidence>
<name>A0A7C5L6B2_CALS0</name>
<dbReference type="Gene3D" id="3.40.50.300">
    <property type="entry name" value="P-loop containing nucleotide triphosphate hydrolases"/>
    <property type="match status" value="1"/>
</dbReference>
<evidence type="ECO:0000256" key="2">
    <source>
        <dbReference type="ARBA" id="ARBA00022490"/>
    </source>
</evidence>
<dbReference type="HAMAP" id="MF_00306">
    <property type="entry name" value="SRP54"/>
    <property type="match status" value="1"/>
</dbReference>
<comment type="similarity">
    <text evidence="1 10">Belongs to the GTP-binding SRP family. SRP54 subfamily.</text>
</comment>
<gene>
    <name evidence="10" type="primary">srp54</name>
    <name evidence="14" type="ORF">ENM11_00515</name>
</gene>
<keyword evidence="6 10" id="KW-0342">GTP-binding</keyword>
<dbReference type="Gene3D" id="1.10.260.30">
    <property type="entry name" value="Signal recognition particle, SRP54 subunit, M-domain"/>
    <property type="match status" value="1"/>
</dbReference>
<dbReference type="InterPro" id="IPR004125">
    <property type="entry name" value="Signal_recog_particle_SRP54_M"/>
</dbReference>
<keyword evidence="7 10" id="KW-0733">Signal recognition particle</keyword>
<comment type="subcellular location">
    <subcellularLocation>
        <location evidence="10">Cytoplasm</location>
    </subcellularLocation>
    <text evidence="10">The SRP-RNC complex is targeted to the cytoplasmic membrane.</text>
</comment>
<dbReference type="SUPFAM" id="SSF47446">
    <property type="entry name" value="Signal peptide-binding domain"/>
    <property type="match status" value="1"/>
</dbReference>
<keyword evidence="4 10" id="KW-0378">Hydrolase</keyword>
<dbReference type="CDD" id="cd17875">
    <property type="entry name" value="SRP54_G"/>
    <property type="match status" value="1"/>
</dbReference>
<dbReference type="InterPro" id="IPR042101">
    <property type="entry name" value="SRP54_N_sf"/>
</dbReference>
<feature type="domain" description="Signal recognition particle SRP54 helical bundle" evidence="13">
    <location>
        <begin position="3"/>
        <end position="88"/>
    </location>
</feature>
<dbReference type="InterPro" id="IPR036225">
    <property type="entry name" value="SRP/SRP_N"/>
</dbReference>
<feature type="binding site" evidence="10">
    <location>
        <begin position="109"/>
        <end position="116"/>
    </location>
    <ligand>
        <name>GTP</name>
        <dbReference type="ChEBI" id="CHEBI:37565"/>
    </ligand>
</feature>
<dbReference type="GO" id="GO:0005525">
    <property type="term" value="F:GTP binding"/>
    <property type="evidence" value="ECO:0007669"/>
    <property type="project" value="UniProtKB-UniRule"/>
</dbReference>
<comment type="catalytic activity">
    <reaction evidence="10">
        <text>GTP + H2O = GDP + phosphate + H(+)</text>
        <dbReference type="Rhea" id="RHEA:19669"/>
        <dbReference type="ChEBI" id="CHEBI:15377"/>
        <dbReference type="ChEBI" id="CHEBI:15378"/>
        <dbReference type="ChEBI" id="CHEBI:37565"/>
        <dbReference type="ChEBI" id="CHEBI:43474"/>
        <dbReference type="ChEBI" id="CHEBI:58189"/>
        <dbReference type="EC" id="3.6.5.4"/>
    </reaction>
</comment>
<accession>A0A7C5L6B2</accession>
<dbReference type="GO" id="GO:0006614">
    <property type="term" value="P:SRP-dependent cotranslational protein targeting to membrane"/>
    <property type="evidence" value="ECO:0007669"/>
    <property type="project" value="InterPro"/>
</dbReference>
<dbReference type="Pfam" id="PF00448">
    <property type="entry name" value="SRP54"/>
    <property type="match status" value="1"/>
</dbReference>
<keyword evidence="3 10" id="KW-0547">Nucleotide-binding</keyword>
<sequence>MSALSAFGKTLKDVFSKFLSSPSADRKAVEELVRGIQRALLTADVKVELVQKLSDKIRERAVAESLPPGVSRKDHVARIVYEELTALLGRKPAKLTPDGKKPYVVMLLGIQGSGKTTTAAKLANYFKANGYKAGVVCADTYRPAAYIQLKQLLDPRGIPVYGEPENDDPIEIARKGVESLKQSGLEVIIIDTAGRHKQQEELMNEMEKLQAAVKPDENILVIDGTIGQQAGAHAAAFHKAAPVGSIIVTKLDTSAKGGGALTAVAETGATVKFVGVGERIEDFESFNPSGYVASLLGMPDIESLVERVKMAELAIDEERMKTIFTGKFTLEDMVNQLSSLTKLGPLRKILSKLPIPGFDTLPENELEKAEERIKKWSAIIKSMTRQEREDPSIVDGSRVRRIARGAGVFERDVRELLKSYQASRKMLKDRKLRHILRQSRGQS</sequence>
<dbReference type="InterPro" id="IPR013822">
    <property type="entry name" value="Signal_recog_particl_SRP54_hlx"/>
</dbReference>